<evidence type="ECO:0000256" key="2">
    <source>
        <dbReference type="ARBA" id="ARBA00022490"/>
    </source>
</evidence>
<dbReference type="InterPro" id="IPR001680">
    <property type="entry name" value="WD40_rpt"/>
</dbReference>
<proteinExistence type="predicted"/>
<dbReference type="InterPro" id="IPR036322">
    <property type="entry name" value="WD40_repeat_dom_sf"/>
</dbReference>
<dbReference type="GO" id="GO:0045503">
    <property type="term" value="F:dynein light chain binding"/>
    <property type="evidence" value="ECO:0007669"/>
    <property type="project" value="TreeGrafter"/>
</dbReference>
<organism evidence="6 7">
    <name type="scientific">Gracilariopsis chorda</name>
    <dbReference type="NCBI Taxonomy" id="448386"/>
    <lineage>
        <taxon>Eukaryota</taxon>
        <taxon>Rhodophyta</taxon>
        <taxon>Florideophyceae</taxon>
        <taxon>Rhodymeniophycidae</taxon>
        <taxon>Gracilariales</taxon>
        <taxon>Gracilariaceae</taxon>
        <taxon>Gracilariopsis</taxon>
    </lineage>
</organism>
<dbReference type="GO" id="GO:0005868">
    <property type="term" value="C:cytoplasmic dynein complex"/>
    <property type="evidence" value="ECO:0007669"/>
    <property type="project" value="TreeGrafter"/>
</dbReference>
<dbReference type="Proteomes" id="UP000247409">
    <property type="component" value="Unassembled WGS sequence"/>
</dbReference>
<keyword evidence="7" id="KW-1185">Reference proteome</keyword>
<feature type="region of interest" description="Disordered" evidence="5">
    <location>
        <begin position="114"/>
        <end position="137"/>
    </location>
</feature>
<dbReference type="PANTHER" id="PTHR12442:SF22">
    <property type="entry name" value="CYTOPLASMIC DYNEIN 1 INTERMEDIATE CHAIN-RELATED"/>
    <property type="match status" value="1"/>
</dbReference>
<feature type="compositionally biased region" description="Polar residues" evidence="5">
    <location>
        <begin position="23"/>
        <end position="41"/>
    </location>
</feature>
<name>A0A2V3J067_9FLOR</name>
<comment type="caution">
    <text evidence="6">The sequence shown here is derived from an EMBL/GenBank/DDBJ whole genome shotgun (WGS) entry which is preliminary data.</text>
</comment>
<protein>
    <submittedName>
        <fullName evidence="6">Cytoplasmic dynein 1 intermediate chain 2</fullName>
    </submittedName>
</protein>
<dbReference type="Gene3D" id="2.130.10.10">
    <property type="entry name" value="YVTN repeat-like/Quinoprotein amine dehydrogenase"/>
    <property type="match status" value="2"/>
</dbReference>
<evidence type="ECO:0000313" key="6">
    <source>
        <dbReference type="EMBL" id="PXF47778.1"/>
    </source>
</evidence>
<evidence type="ECO:0000313" key="7">
    <source>
        <dbReference type="Proteomes" id="UP000247409"/>
    </source>
</evidence>
<dbReference type="SUPFAM" id="SSF50978">
    <property type="entry name" value="WD40 repeat-like"/>
    <property type="match status" value="1"/>
</dbReference>
<comment type="subcellular location">
    <subcellularLocation>
        <location evidence="1">Cytoplasm</location>
    </subcellularLocation>
</comment>
<dbReference type="Pfam" id="PF00400">
    <property type="entry name" value="WD40"/>
    <property type="match status" value="1"/>
</dbReference>
<gene>
    <name evidence="6" type="ORF">BWQ96_02460</name>
</gene>
<dbReference type="InterPro" id="IPR050687">
    <property type="entry name" value="Dynein_IC"/>
</dbReference>
<evidence type="ECO:0000256" key="5">
    <source>
        <dbReference type="SAM" id="MobiDB-lite"/>
    </source>
</evidence>
<reference evidence="6 7" key="1">
    <citation type="journal article" date="2018" name="Mol. Biol. Evol.">
        <title>Analysis of the draft genome of the red seaweed Gracilariopsis chorda provides insights into genome size evolution in Rhodophyta.</title>
        <authorList>
            <person name="Lee J."/>
            <person name="Yang E.C."/>
            <person name="Graf L."/>
            <person name="Yang J.H."/>
            <person name="Qiu H."/>
            <person name="Zel Zion U."/>
            <person name="Chan C.X."/>
            <person name="Stephens T.G."/>
            <person name="Weber A.P.M."/>
            <person name="Boo G.H."/>
            <person name="Boo S.M."/>
            <person name="Kim K.M."/>
            <person name="Shin Y."/>
            <person name="Jung M."/>
            <person name="Lee S.J."/>
            <person name="Yim H.S."/>
            <person name="Lee J.H."/>
            <person name="Bhattacharya D."/>
            <person name="Yoon H.S."/>
        </authorList>
    </citation>
    <scope>NUCLEOTIDE SEQUENCE [LARGE SCALE GENOMIC DNA]</scope>
    <source>
        <strain evidence="6 7">SKKU-2015</strain>
        <tissue evidence="6">Whole body</tissue>
    </source>
</reference>
<evidence type="ECO:0000256" key="4">
    <source>
        <dbReference type="ARBA" id="ARBA00022737"/>
    </source>
</evidence>
<feature type="compositionally biased region" description="Low complexity" evidence="5">
    <location>
        <begin position="42"/>
        <end position="62"/>
    </location>
</feature>
<evidence type="ECO:0000256" key="3">
    <source>
        <dbReference type="ARBA" id="ARBA00022574"/>
    </source>
</evidence>
<dbReference type="PANTHER" id="PTHR12442">
    <property type="entry name" value="DYNEIN INTERMEDIATE CHAIN"/>
    <property type="match status" value="1"/>
</dbReference>
<accession>A0A2V3J067</accession>
<dbReference type="GO" id="GO:0010970">
    <property type="term" value="P:transport along microtubule"/>
    <property type="evidence" value="ECO:0007669"/>
    <property type="project" value="TreeGrafter"/>
</dbReference>
<dbReference type="InterPro" id="IPR015943">
    <property type="entry name" value="WD40/YVTN_repeat-like_dom_sf"/>
</dbReference>
<dbReference type="AlphaFoldDB" id="A0A2V3J067"/>
<dbReference type="GO" id="GO:0045504">
    <property type="term" value="F:dynein heavy chain binding"/>
    <property type="evidence" value="ECO:0007669"/>
    <property type="project" value="TreeGrafter"/>
</dbReference>
<feature type="region of interest" description="Disordered" evidence="5">
    <location>
        <begin position="1"/>
        <end position="87"/>
    </location>
</feature>
<sequence>MDHRLEIQERRRRLQRQKETLKDLQSFQSTTSHPSFHPNTLSGSSGSSNRNRNSFSSSSFSRALKAELNVPPSSSECHGTRPGSLLEHSDTANRSQLRDLLGDNNFSSKLGLIPVQQEDNGKPSSGDLSSHGRSDGSPLQFQLALRDEATENRPNTAIKFHTKFNEILITSHDRRSDHKLFADPGVIAVWNLDEGRGALQRALTANAAISAIELPSISPTLIIAGTTSGSILFWDTRVKTALPINALDSSTTAVTSFHDKQKVTAVKTTAVSSPFFVSTSNGGHMCKWTLSKPEVPITKDTLRDNSTSAELNISSFDFPRTTKLSGDVNNTARMTSLFVGSESGGIYRADGGASSWSIESASKESHEAAVTAMSAHPFGRRVAFLDDVVLSASEDWTIKLWYFHKSQPAVCMDTFDMVQNGRVNDIAWSSQHPTMFCSGDEAGFLSLFDVSNHLSSTDGRNCWQFQTPESKENVQLTSVQWDYISRHVCAGNSKGTVSLWQCTPAFASLPDAEWMGRYLKSKRSERI</sequence>
<keyword evidence="4" id="KW-0677">Repeat</keyword>
<dbReference type="SMART" id="SM00320">
    <property type="entry name" value="WD40"/>
    <property type="match status" value="5"/>
</dbReference>
<evidence type="ECO:0000256" key="1">
    <source>
        <dbReference type="ARBA" id="ARBA00004496"/>
    </source>
</evidence>
<dbReference type="STRING" id="448386.A0A2V3J067"/>
<dbReference type="OrthoDB" id="4189at2759"/>
<dbReference type="GO" id="GO:0005737">
    <property type="term" value="C:cytoplasm"/>
    <property type="evidence" value="ECO:0007669"/>
    <property type="project" value="UniProtKB-SubCell"/>
</dbReference>
<keyword evidence="2" id="KW-0963">Cytoplasm</keyword>
<dbReference type="EMBL" id="NBIV01000020">
    <property type="protein sequence ID" value="PXF47778.1"/>
    <property type="molecule type" value="Genomic_DNA"/>
</dbReference>
<keyword evidence="3" id="KW-0853">WD repeat</keyword>